<gene>
    <name evidence="1" type="ORF">PAC_20066</name>
</gene>
<dbReference type="AlphaFoldDB" id="A0A1L7XYY5"/>
<name>A0A1L7XYY5_9HELO</name>
<proteinExistence type="predicted"/>
<dbReference type="EMBL" id="FJOG01000102">
    <property type="protein sequence ID" value="CZR70165.1"/>
    <property type="molecule type" value="Genomic_DNA"/>
</dbReference>
<evidence type="ECO:0000313" key="1">
    <source>
        <dbReference type="EMBL" id="CZR70165.1"/>
    </source>
</evidence>
<sequence>MAQLPPGQAIPTDPKWKEGAVRYWNRGPEFEFEVMKVKITRAGTWDPTVEQAGQLLGGIVYQVNEYFDDESIGEQDYKAAEKDMSIVNKWIKH</sequence>
<reference evidence="1 2" key="1">
    <citation type="submission" date="2016-03" db="EMBL/GenBank/DDBJ databases">
        <authorList>
            <person name="Ploux O."/>
        </authorList>
    </citation>
    <scope>NUCLEOTIDE SEQUENCE [LARGE SCALE GENOMIC DNA]</scope>
    <source>
        <strain evidence="1 2">UAMH 11012</strain>
    </source>
</reference>
<dbReference type="Proteomes" id="UP000184330">
    <property type="component" value="Unassembled WGS sequence"/>
</dbReference>
<protein>
    <submittedName>
        <fullName evidence="1">Uncharacterized protein</fullName>
    </submittedName>
</protein>
<accession>A0A1L7XYY5</accession>
<evidence type="ECO:0000313" key="2">
    <source>
        <dbReference type="Proteomes" id="UP000184330"/>
    </source>
</evidence>
<keyword evidence="2" id="KW-1185">Reference proteome</keyword>
<organism evidence="1 2">
    <name type="scientific">Phialocephala subalpina</name>
    <dbReference type="NCBI Taxonomy" id="576137"/>
    <lineage>
        <taxon>Eukaryota</taxon>
        <taxon>Fungi</taxon>
        <taxon>Dikarya</taxon>
        <taxon>Ascomycota</taxon>
        <taxon>Pezizomycotina</taxon>
        <taxon>Leotiomycetes</taxon>
        <taxon>Helotiales</taxon>
        <taxon>Mollisiaceae</taxon>
        <taxon>Phialocephala</taxon>
        <taxon>Phialocephala fortinii species complex</taxon>
    </lineage>
</organism>